<keyword evidence="3 6" id="KW-0238">DNA-binding</keyword>
<evidence type="ECO:0000259" key="5">
    <source>
        <dbReference type="PROSITE" id="PS50931"/>
    </source>
</evidence>
<dbReference type="PROSITE" id="PS50931">
    <property type="entry name" value="HTH_LYSR"/>
    <property type="match status" value="1"/>
</dbReference>
<dbReference type="PANTHER" id="PTHR30579">
    <property type="entry name" value="TRANSCRIPTIONAL REGULATOR"/>
    <property type="match status" value="1"/>
</dbReference>
<dbReference type="Pfam" id="PF03466">
    <property type="entry name" value="LysR_substrate"/>
    <property type="match status" value="1"/>
</dbReference>
<sequence>MEWDHLQNFLAIARHGSLSAAARALGVTQPTMGRRLAAMEKSTGARLLIRTPDGFLLTPLGEQILIKAERVEEEMLGAELLINASDVHLDGVVRVTTLDMFGGDLVTPALVRLQRENPGVSFELVPSQQSLNLSRREADIAIRTRRFEGELIVERKIGSLALAYYQAADASGFKENPAPQIVTVLQDQSHLPEARRIVEHFPELRIGLRSNNRNVQYQAVCNGGGIGLLPRFRADHDARLMRVRKDLPDLRREIWMGIHTDLRKMPRMRATMDALIEAFDRNSHLLDPDD</sequence>
<keyword evidence="2" id="KW-0805">Transcription regulation</keyword>
<evidence type="ECO:0000256" key="1">
    <source>
        <dbReference type="ARBA" id="ARBA00009437"/>
    </source>
</evidence>
<protein>
    <submittedName>
        <fullName evidence="6">DNA-binding transcriptional LysR family regulator</fullName>
    </submittedName>
</protein>
<evidence type="ECO:0000313" key="6">
    <source>
        <dbReference type="EMBL" id="MET3598998.1"/>
    </source>
</evidence>
<gene>
    <name evidence="6" type="ORF">ABID12_000929</name>
</gene>
<feature type="domain" description="HTH lysR-type" evidence="5">
    <location>
        <begin position="1"/>
        <end position="58"/>
    </location>
</feature>
<keyword evidence="7" id="KW-1185">Reference proteome</keyword>
<dbReference type="InterPro" id="IPR036390">
    <property type="entry name" value="WH_DNA-bd_sf"/>
</dbReference>
<comment type="similarity">
    <text evidence="1">Belongs to the LysR transcriptional regulatory family.</text>
</comment>
<dbReference type="RefSeq" id="WP_354433307.1">
    <property type="nucleotide sequence ID" value="NZ_JBEPLY010000003.1"/>
</dbReference>
<dbReference type="InterPro" id="IPR036388">
    <property type="entry name" value="WH-like_DNA-bd_sf"/>
</dbReference>
<dbReference type="InterPro" id="IPR000847">
    <property type="entry name" value="LysR_HTH_N"/>
</dbReference>
<dbReference type="EMBL" id="JBEPLY010000003">
    <property type="protein sequence ID" value="MET3598998.1"/>
    <property type="molecule type" value="Genomic_DNA"/>
</dbReference>
<dbReference type="Gene3D" id="3.40.190.290">
    <property type="match status" value="1"/>
</dbReference>
<dbReference type="InterPro" id="IPR005119">
    <property type="entry name" value="LysR_subst-bd"/>
</dbReference>
<evidence type="ECO:0000256" key="2">
    <source>
        <dbReference type="ARBA" id="ARBA00023015"/>
    </source>
</evidence>
<reference evidence="6 7" key="1">
    <citation type="submission" date="2024-06" db="EMBL/GenBank/DDBJ databases">
        <title>Genomic Encyclopedia of Type Strains, Phase IV (KMG-IV): sequencing the most valuable type-strain genomes for metagenomic binning, comparative biology and taxonomic classification.</title>
        <authorList>
            <person name="Goeker M."/>
        </authorList>
    </citation>
    <scope>NUCLEOTIDE SEQUENCE [LARGE SCALE GENOMIC DNA]</scope>
    <source>
        <strain evidence="6 7">DSM 28102</strain>
    </source>
</reference>
<dbReference type="PANTHER" id="PTHR30579:SF3">
    <property type="entry name" value="TRANSCRIPTIONAL REGULATORY PROTEIN"/>
    <property type="match status" value="1"/>
</dbReference>
<comment type="caution">
    <text evidence="6">The sequence shown here is derived from an EMBL/GenBank/DDBJ whole genome shotgun (WGS) entry which is preliminary data.</text>
</comment>
<dbReference type="GO" id="GO:0003677">
    <property type="term" value="F:DNA binding"/>
    <property type="evidence" value="ECO:0007669"/>
    <property type="project" value="UniProtKB-KW"/>
</dbReference>
<evidence type="ECO:0000256" key="3">
    <source>
        <dbReference type="ARBA" id="ARBA00023125"/>
    </source>
</evidence>
<proteinExistence type="inferred from homology"/>
<dbReference type="InterPro" id="IPR050176">
    <property type="entry name" value="LTTR"/>
</dbReference>
<keyword evidence="4" id="KW-0804">Transcription</keyword>
<dbReference type="Pfam" id="PF00126">
    <property type="entry name" value="HTH_1"/>
    <property type="match status" value="1"/>
</dbReference>
<dbReference type="Proteomes" id="UP001549164">
    <property type="component" value="Unassembled WGS sequence"/>
</dbReference>
<organism evidence="6 7">
    <name type="scientific">Martelella mangrovi</name>
    <dbReference type="NCBI Taxonomy" id="1397477"/>
    <lineage>
        <taxon>Bacteria</taxon>
        <taxon>Pseudomonadati</taxon>
        <taxon>Pseudomonadota</taxon>
        <taxon>Alphaproteobacteria</taxon>
        <taxon>Hyphomicrobiales</taxon>
        <taxon>Aurantimonadaceae</taxon>
        <taxon>Martelella</taxon>
    </lineage>
</organism>
<dbReference type="SUPFAM" id="SSF46785">
    <property type="entry name" value="Winged helix' DNA-binding domain"/>
    <property type="match status" value="1"/>
</dbReference>
<evidence type="ECO:0000313" key="7">
    <source>
        <dbReference type="Proteomes" id="UP001549164"/>
    </source>
</evidence>
<name>A0ABV2I939_9HYPH</name>
<dbReference type="Gene3D" id="1.10.10.10">
    <property type="entry name" value="Winged helix-like DNA-binding domain superfamily/Winged helix DNA-binding domain"/>
    <property type="match status" value="1"/>
</dbReference>
<evidence type="ECO:0000256" key="4">
    <source>
        <dbReference type="ARBA" id="ARBA00023163"/>
    </source>
</evidence>
<dbReference type="SUPFAM" id="SSF53850">
    <property type="entry name" value="Periplasmic binding protein-like II"/>
    <property type="match status" value="1"/>
</dbReference>
<accession>A0ABV2I939</accession>